<dbReference type="InterPro" id="IPR036974">
    <property type="entry name" value="PUA_sf"/>
</dbReference>
<evidence type="ECO:0000313" key="11">
    <source>
        <dbReference type="EMBL" id="KEJ97809.1"/>
    </source>
</evidence>
<dbReference type="HAMAP" id="MF_00456">
    <property type="entry name" value="ProB"/>
    <property type="match status" value="1"/>
</dbReference>
<dbReference type="EC" id="2.7.2.11" evidence="8"/>
<dbReference type="GO" id="GO:0004349">
    <property type="term" value="F:glutamate 5-kinase activity"/>
    <property type="evidence" value="ECO:0007669"/>
    <property type="project" value="UniProtKB-UniRule"/>
</dbReference>
<evidence type="ECO:0000259" key="9">
    <source>
        <dbReference type="Pfam" id="PF00696"/>
    </source>
</evidence>
<sequence length="386" mass="41880">MTKKKKIVVKIGSSLLANEDNLTLRYAFMNGLMSDLAKLQKAGHDIILTSSGSVALGLNMVGKRPEDAGILDKQAAAACGQPLLMNAYRQVASEYELDVAQMLVTVEDMEDRRRFLNIKNTMMKLFENDILPIINENDSVATRDLRVGDNDRLSAKVAQMIQADLLIILTSVDGLYDRNPSDADAKFIAEVEDVTEHLESTTGISDLGSGGMLTKMLAANMAQNAGVETIIAEGIIERPISSLLGEERRYTRCLVTGETASPLKIWLSNRLQVSGTLVIPNAVADSVVAGDCGISRGDVISIQGEFTKGDVLHMYNESGVEVARGLTNFSSEEIMLLARNLDMPVEAVIGYKTKSDVIGAENILVLDDNHLLLDAPEDDQKLVVPV</sequence>
<dbReference type="AlphaFoldDB" id="A0A073J754"/>
<comment type="catalytic activity">
    <reaction evidence="8">
        <text>L-glutamate + ATP = L-glutamyl 5-phosphate + ADP</text>
        <dbReference type="Rhea" id="RHEA:14877"/>
        <dbReference type="ChEBI" id="CHEBI:29985"/>
        <dbReference type="ChEBI" id="CHEBI:30616"/>
        <dbReference type="ChEBI" id="CHEBI:58274"/>
        <dbReference type="ChEBI" id="CHEBI:456216"/>
        <dbReference type="EC" id="2.7.2.11"/>
    </reaction>
</comment>
<comment type="function">
    <text evidence="8">Catalyzes the transfer of a phosphate group to glutamate to form L-glutamate 5-phosphate.</text>
</comment>
<comment type="similarity">
    <text evidence="8">Belongs to the glutamate 5-kinase family.</text>
</comment>
<feature type="binding site" evidence="8">
    <location>
        <begin position="209"/>
        <end position="215"/>
    </location>
    <ligand>
        <name>ATP</name>
        <dbReference type="ChEBI" id="CHEBI:30616"/>
    </ligand>
</feature>
<dbReference type="PIRSF" id="PIRSF000729">
    <property type="entry name" value="GK"/>
    <property type="match status" value="1"/>
</dbReference>
<dbReference type="InterPro" id="IPR019797">
    <property type="entry name" value="Glutamate_5-kinase_CS"/>
</dbReference>
<dbReference type="InterPro" id="IPR002478">
    <property type="entry name" value="PUA"/>
</dbReference>
<reference evidence="11 12" key="1">
    <citation type="submission" date="2014-01" db="EMBL/GenBank/DDBJ databases">
        <title>Sulfitobacter sp. H3 (MCCC 1A00686) Genome Sequencing.</title>
        <authorList>
            <person name="Lai Q."/>
            <person name="Hong Z."/>
        </authorList>
    </citation>
    <scope>NUCLEOTIDE SEQUENCE [LARGE SCALE GENOMIC DNA]</scope>
    <source>
        <strain evidence="11 12">H3</strain>
    </source>
</reference>
<dbReference type="InterPro" id="IPR015947">
    <property type="entry name" value="PUA-like_sf"/>
</dbReference>
<dbReference type="OrthoDB" id="9804434at2"/>
<dbReference type="GO" id="GO:0005524">
    <property type="term" value="F:ATP binding"/>
    <property type="evidence" value="ECO:0007669"/>
    <property type="project" value="UniProtKB-KW"/>
</dbReference>
<evidence type="ECO:0000313" key="12">
    <source>
        <dbReference type="Proteomes" id="UP000027746"/>
    </source>
</evidence>
<keyword evidence="6 8" id="KW-0418">Kinase</keyword>
<dbReference type="SUPFAM" id="SSF88697">
    <property type="entry name" value="PUA domain-like"/>
    <property type="match status" value="1"/>
</dbReference>
<keyword evidence="2 8" id="KW-0028">Amino-acid biosynthesis</keyword>
<evidence type="ECO:0000256" key="1">
    <source>
        <dbReference type="ARBA" id="ARBA00022490"/>
    </source>
</evidence>
<dbReference type="PRINTS" id="PR00474">
    <property type="entry name" value="GLU5KINASE"/>
</dbReference>
<feature type="binding site" evidence="8">
    <location>
        <position position="51"/>
    </location>
    <ligand>
        <name>substrate</name>
    </ligand>
</feature>
<name>A0A073J754_9RHOB</name>
<evidence type="ECO:0000256" key="4">
    <source>
        <dbReference type="ARBA" id="ARBA00022679"/>
    </source>
</evidence>
<dbReference type="PROSITE" id="PS50890">
    <property type="entry name" value="PUA"/>
    <property type="match status" value="1"/>
</dbReference>
<dbReference type="InterPro" id="IPR036393">
    <property type="entry name" value="AceGlu_kinase-like_sf"/>
</dbReference>
<evidence type="ECO:0000256" key="3">
    <source>
        <dbReference type="ARBA" id="ARBA00022650"/>
    </source>
</evidence>
<dbReference type="InterPro" id="IPR005715">
    <property type="entry name" value="Glu_5kinase/COase_Synthase"/>
</dbReference>
<dbReference type="RefSeq" id="WP_037920932.1">
    <property type="nucleotide sequence ID" value="NZ_CP054599.1"/>
</dbReference>
<dbReference type="PANTHER" id="PTHR43654">
    <property type="entry name" value="GLUTAMATE 5-KINASE"/>
    <property type="match status" value="1"/>
</dbReference>
<comment type="caution">
    <text evidence="11">The sequence shown here is derived from an EMBL/GenBank/DDBJ whole genome shotgun (WGS) entry which is preliminary data.</text>
</comment>
<dbReference type="InterPro" id="IPR001048">
    <property type="entry name" value="Asp/Glu/Uridylate_kinase"/>
</dbReference>
<dbReference type="EMBL" id="JAMD01000001">
    <property type="protein sequence ID" value="KEJ97809.1"/>
    <property type="molecule type" value="Genomic_DNA"/>
</dbReference>
<keyword evidence="3 8" id="KW-0641">Proline biosynthesis</keyword>
<dbReference type="Pfam" id="PF01472">
    <property type="entry name" value="PUA"/>
    <property type="match status" value="1"/>
</dbReference>
<comment type="caution">
    <text evidence="8">Lacks conserved residue(s) required for the propagation of feature annotation.</text>
</comment>
<evidence type="ECO:0000256" key="5">
    <source>
        <dbReference type="ARBA" id="ARBA00022741"/>
    </source>
</evidence>
<dbReference type="InterPro" id="IPR011529">
    <property type="entry name" value="Glu_5kinase"/>
</dbReference>
<dbReference type="GO" id="GO:0055129">
    <property type="term" value="P:L-proline biosynthetic process"/>
    <property type="evidence" value="ECO:0007669"/>
    <property type="project" value="UniProtKB-UniRule"/>
</dbReference>
<dbReference type="Pfam" id="PF00696">
    <property type="entry name" value="AA_kinase"/>
    <property type="match status" value="1"/>
</dbReference>
<dbReference type="UniPathway" id="UPA00098">
    <property type="reaction ID" value="UER00359"/>
</dbReference>
<dbReference type="FunFam" id="3.40.1160.10:FF:000006">
    <property type="entry name" value="Glutamate 5-kinase"/>
    <property type="match status" value="1"/>
</dbReference>
<keyword evidence="7 8" id="KW-0067">ATP-binding</keyword>
<dbReference type="GeneID" id="68870353"/>
<evidence type="ECO:0000256" key="7">
    <source>
        <dbReference type="ARBA" id="ARBA00022840"/>
    </source>
</evidence>
<proteinExistence type="inferred from homology"/>
<feature type="binding site" evidence="8">
    <location>
        <position position="150"/>
    </location>
    <ligand>
        <name>substrate</name>
    </ligand>
</feature>
<dbReference type="Gene3D" id="3.40.1160.10">
    <property type="entry name" value="Acetylglutamate kinase-like"/>
    <property type="match status" value="2"/>
</dbReference>
<dbReference type="Gene3D" id="2.30.130.10">
    <property type="entry name" value="PUA domain"/>
    <property type="match status" value="1"/>
</dbReference>
<keyword evidence="4 8" id="KW-0808">Transferase</keyword>
<dbReference type="Proteomes" id="UP000027746">
    <property type="component" value="Unassembled WGS sequence"/>
</dbReference>
<keyword evidence="12" id="KW-1185">Reference proteome</keyword>
<evidence type="ECO:0000256" key="6">
    <source>
        <dbReference type="ARBA" id="ARBA00022777"/>
    </source>
</evidence>
<dbReference type="PANTHER" id="PTHR43654:SF1">
    <property type="entry name" value="ISOPENTENYL PHOSPHATE KINASE"/>
    <property type="match status" value="1"/>
</dbReference>
<dbReference type="CDD" id="cd04242">
    <property type="entry name" value="AAK_G5K_ProB"/>
    <property type="match status" value="1"/>
</dbReference>
<organism evidence="11 12">
    <name type="scientific">Pseudosulfitobacter pseudonitzschiae</name>
    <dbReference type="NCBI Taxonomy" id="1402135"/>
    <lineage>
        <taxon>Bacteria</taxon>
        <taxon>Pseudomonadati</taxon>
        <taxon>Pseudomonadota</taxon>
        <taxon>Alphaproteobacteria</taxon>
        <taxon>Rhodobacterales</taxon>
        <taxon>Roseobacteraceae</taxon>
        <taxon>Pseudosulfitobacter</taxon>
    </lineage>
</organism>
<feature type="binding site" evidence="8">
    <location>
        <position position="10"/>
    </location>
    <ligand>
        <name>ATP</name>
        <dbReference type="ChEBI" id="CHEBI:30616"/>
    </ligand>
</feature>
<dbReference type="GO" id="GO:0003723">
    <property type="term" value="F:RNA binding"/>
    <property type="evidence" value="ECO:0007669"/>
    <property type="project" value="InterPro"/>
</dbReference>
<dbReference type="GO" id="GO:0005829">
    <property type="term" value="C:cytosol"/>
    <property type="evidence" value="ECO:0007669"/>
    <property type="project" value="TreeGrafter"/>
</dbReference>
<keyword evidence="1 8" id="KW-0963">Cytoplasm</keyword>
<feature type="domain" description="Aspartate/glutamate/uridylate kinase" evidence="9">
    <location>
        <begin position="5"/>
        <end position="231"/>
    </location>
</feature>
<evidence type="ECO:0000256" key="2">
    <source>
        <dbReference type="ARBA" id="ARBA00022605"/>
    </source>
</evidence>
<comment type="subcellular location">
    <subcellularLocation>
        <location evidence="8">Cytoplasm</location>
    </subcellularLocation>
</comment>
<dbReference type="InterPro" id="IPR041739">
    <property type="entry name" value="G5K_ProB"/>
</dbReference>
<feature type="domain" description="PUA" evidence="10">
    <location>
        <begin position="277"/>
        <end position="339"/>
    </location>
</feature>
<keyword evidence="5 8" id="KW-0547">Nucleotide-binding</keyword>
<dbReference type="InterPro" id="IPR001057">
    <property type="entry name" value="Glu/AcGlu_kinase"/>
</dbReference>
<protein>
    <recommendedName>
        <fullName evidence="8">Glutamate 5-kinase</fullName>
        <ecNumber evidence="8">2.7.2.11</ecNumber>
    </recommendedName>
    <alternativeName>
        <fullName evidence="8">Gamma-glutamyl kinase</fullName>
        <shortName evidence="8">GK</shortName>
    </alternativeName>
</protein>
<evidence type="ECO:0000256" key="8">
    <source>
        <dbReference type="HAMAP-Rule" id="MF_00456"/>
    </source>
</evidence>
<evidence type="ECO:0000259" key="10">
    <source>
        <dbReference type="Pfam" id="PF01472"/>
    </source>
</evidence>
<dbReference type="NCBIfam" id="TIGR01027">
    <property type="entry name" value="proB"/>
    <property type="match status" value="1"/>
</dbReference>
<comment type="pathway">
    <text evidence="8">Amino-acid biosynthesis; L-proline biosynthesis; L-glutamate 5-semialdehyde from L-glutamate: step 1/2.</text>
</comment>
<dbReference type="SUPFAM" id="SSF53633">
    <property type="entry name" value="Carbamate kinase-like"/>
    <property type="match status" value="1"/>
</dbReference>
<accession>A0A073J754</accession>
<gene>
    <name evidence="8" type="primary">proB</name>
    <name evidence="11" type="ORF">SUH3_02150</name>
</gene>
<feature type="binding site" evidence="8">
    <location>
        <position position="138"/>
    </location>
    <ligand>
        <name>substrate</name>
    </ligand>
</feature>
<dbReference type="PROSITE" id="PS00902">
    <property type="entry name" value="GLUTAMATE_5_KINASE"/>
    <property type="match status" value="1"/>
</dbReference>